<dbReference type="PANTHER" id="PTHR45702:SF2">
    <property type="entry name" value="KUZBANIAN, ISOFORM A"/>
    <property type="match status" value="1"/>
</dbReference>
<feature type="domain" description="Disintegrin" evidence="8">
    <location>
        <begin position="559"/>
        <end position="647"/>
    </location>
</feature>
<feature type="signal peptide" evidence="7">
    <location>
        <begin position="1"/>
        <end position="24"/>
    </location>
</feature>
<dbReference type="SUPFAM" id="SSF57552">
    <property type="entry name" value="Blood coagulation inhibitor (disintegrin)"/>
    <property type="match status" value="1"/>
</dbReference>
<comment type="caution">
    <text evidence="4">Lacks conserved residue(s) required for the propagation of feature annotation.</text>
</comment>
<dbReference type="STRING" id="945553.A0A0D2PBE9"/>
<dbReference type="EMBL" id="KN817529">
    <property type="protein sequence ID" value="KJA25926.1"/>
    <property type="molecule type" value="Genomic_DNA"/>
</dbReference>
<keyword evidence="4" id="KW-0479">Metal-binding</keyword>
<dbReference type="InterPro" id="IPR024079">
    <property type="entry name" value="MetalloPept_cat_dom_sf"/>
</dbReference>
<dbReference type="GO" id="GO:0046872">
    <property type="term" value="F:metal ion binding"/>
    <property type="evidence" value="ECO:0007669"/>
    <property type="project" value="UniProtKB-KW"/>
</dbReference>
<dbReference type="FunFam" id="4.10.70.10:FF:000003">
    <property type="entry name" value="Disintegrin and metalloproteinase domain-containing protein 17"/>
    <property type="match status" value="1"/>
</dbReference>
<feature type="binding site" evidence="4">
    <location>
        <position position="476"/>
    </location>
    <ligand>
        <name>Zn(2+)</name>
        <dbReference type="ChEBI" id="CHEBI:29105"/>
        <note>catalytic</note>
    </ligand>
</feature>
<sequence length="868" mass="92735">MLVYHSLFALVVLFLSSWTHNANAHSTQVRPLKRLANPTTISLEILPRNPYSIPASILYKRQPYPPSTLRFSDSFRLILSAYNETFYLHLRPNDHLVHPAARIHYYTTLPDGTDVLSRTEPLLRESVRAYLGEVVAADHSPTRMREDAAGAVHAPHAADLGWARVMVHSQGGPGAPPVFEGAFSAAGVIYHIMTRDNYLRTRLALDPLLAEPVDDSDPELVIWRESDAMTLAEEHFAKTGESAPADGLVAPQSCGHDRLEYNSPEQHPLFSRPHQAKWTDELLNPLLNETMYRRDDVASGTGGMGSNFINSIGLTDGCPNTQRIIYMGVAADCTYVTTYGGQENATQQILNNWNSASALYKTSFNVSLGIAELQVKSETCPSTVDTTAPWNVPCSSAELDSRLSIFSQWRGAKGNDSIGLWHLMSGCPTGSEVGIAWLATLCQQSSSGSAGAFVSGTAVSTAGRTEWQVVAHEIGHNFGAIHDCADGCNMTSACCPLTTSSCSASGNFIMSPVSQSGETVFSQCTIGNICSVMTGAEGSTKLDASCLVEPDPTRQTISLQMCGNGIVETGEDCDPGVGTTSNCCDSTTCKFVSGAICDPQSSACCTAQCSFAPATQVCRPSRDALCDTAETCTGNSSACPADVVAKNGKSCGSDGLACASGQCTSIALQCQTVGASMGLQKACPDQNDQTCQISCQDPSNSGACVRLTSLLIDGSPCGYGGTCLSGQCQSPGLLSMAEARLPAWYRQNLQIAIPVTVVTGLLVLIILWFVVRSVRRCCGRRGKPGARPMLAVVPPMVRTATHERLASYDPGARAGSGSRNEYSRVPTAPPTAHDRARSGDSGELRYNYAANNRMDWVDDGAYNGPRRY</sequence>
<dbReference type="GO" id="GO:0004222">
    <property type="term" value="F:metalloendopeptidase activity"/>
    <property type="evidence" value="ECO:0007669"/>
    <property type="project" value="InterPro"/>
</dbReference>
<dbReference type="OMA" id="YGLQQNF"/>
<dbReference type="InterPro" id="IPR001590">
    <property type="entry name" value="Peptidase_M12B"/>
</dbReference>
<dbReference type="GO" id="GO:0006509">
    <property type="term" value="P:membrane protein ectodomain proteolysis"/>
    <property type="evidence" value="ECO:0007669"/>
    <property type="project" value="TreeGrafter"/>
</dbReference>
<dbReference type="SMART" id="SM00050">
    <property type="entry name" value="DISIN"/>
    <property type="match status" value="1"/>
</dbReference>
<feature type="chain" id="PRO_5002248397" description="Disintegrin and metalloproteinase domain-containing protein B" evidence="7">
    <location>
        <begin position="25"/>
        <end position="868"/>
    </location>
</feature>
<dbReference type="PROSITE" id="PS50215">
    <property type="entry name" value="ADAM_MEPRO"/>
    <property type="match status" value="1"/>
</dbReference>
<reference evidence="11" key="1">
    <citation type="submission" date="2014-04" db="EMBL/GenBank/DDBJ databases">
        <title>Evolutionary Origins and Diversification of the Mycorrhizal Mutualists.</title>
        <authorList>
            <consortium name="DOE Joint Genome Institute"/>
            <consortium name="Mycorrhizal Genomics Consortium"/>
            <person name="Kohler A."/>
            <person name="Kuo A."/>
            <person name="Nagy L.G."/>
            <person name="Floudas D."/>
            <person name="Copeland A."/>
            <person name="Barry K.W."/>
            <person name="Cichocki N."/>
            <person name="Veneault-Fourrey C."/>
            <person name="LaButti K."/>
            <person name="Lindquist E.A."/>
            <person name="Lipzen A."/>
            <person name="Lundell T."/>
            <person name="Morin E."/>
            <person name="Murat C."/>
            <person name="Riley R."/>
            <person name="Ohm R."/>
            <person name="Sun H."/>
            <person name="Tunlid A."/>
            <person name="Henrissat B."/>
            <person name="Grigoriev I.V."/>
            <person name="Hibbett D.S."/>
            <person name="Martin F."/>
        </authorList>
    </citation>
    <scope>NUCLEOTIDE SEQUENCE [LARGE SCALE GENOMIC DNA]</scope>
    <source>
        <strain evidence="11">FD-334 SS-4</strain>
    </source>
</reference>
<evidence type="ECO:0000256" key="7">
    <source>
        <dbReference type="SAM" id="SignalP"/>
    </source>
</evidence>
<feature type="binding site" evidence="4">
    <location>
        <position position="472"/>
    </location>
    <ligand>
        <name>Zn(2+)</name>
        <dbReference type="ChEBI" id="CHEBI:29105"/>
        <note>catalytic</note>
    </ligand>
</feature>
<dbReference type="PROSITE" id="PS50214">
    <property type="entry name" value="DISINTEGRIN_2"/>
    <property type="match status" value="1"/>
</dbReference>
<evidence type="ECO:0000256" key="6">
    <source>
        <dbReference type="SAM" id="Phobius"/>
    </source>
</evidence>
<keyword evidence="6" id="KW-1133">Transmembrane helix</keyword>
<evidence type="ECO:0000259" key="9">
    <source>
        <dbReference type="PROSITE" id="PS50215"/>
    </source>
</evidence>
<evidence type="ECO:0000256" key="4">
    <source>
        <dbReference type="PROSITE-ProRule" id="PRU00276"/>
    </source>
</evidence>
<dbReference type="Pfam" id="PF00200">
    <property type="entry name" value="Disintegrin"/>
    <property type="match status" value="1"/>
</dbReference>
<proteinExistence type="predicted"/>
<feature type="domain" description="Peptidase M12B" evidence="9">
    <location>
        <begin position="323"/>
        <end position="545"/>
    </location>
</feature>
<feature type="transmembrane region" description="Helical" evidence="6">
    <location>
        <begin position="751"/>
        <end position="771"/>
    </location>
</feature>
<dbReference type="Pfam" id="PF13688">
    <property type="entry name" value="Reprolysin_5"/>
    <property type="match status" value="1"/>
</dbReference>
<evidence type="ECO:0000256" key="1">
    <source>
        <dbReference type="ARBA" id="ARBA00023157"/>
    </source>
</evidence>
<name>A0A0D2PBE9_HYPSF</name>
<dbReference type="InterPro" id="IPR034028">
    <property type="entry name" value="ZnMc_ADAM_fungal"/>
</dbReference>
<feature type="active site" evidence="4">
    <location>
        <position position="473"/>
    </location>
</feature>
<comment type="function">
    <text evidence="2">Probable zinc protease.</text>
</comment>
<keyword evidence="6" id="KW-0472">Membrane</keyword>
<evidence type="ECO:0000256" key="2">
    <source>
        <dbReference type="ARBA" id="ARBA00056552"/>
    </source>
</evidence>
<feature type="binding site" evidence="4">
    <location>
        <position position="482"/>
    </location>
    <ligand>
        <name>Zn(2+)</name>
        <dbReference type="ChEBI" id="CHEBI:29105"/>
        <note>catalytic</note>
    </ligand>
</feature>
<organism evidence="10 11">
    <name type="scientific">Hypholoma sublateritium (strain FD-334 SS-4)</name>
    <dbReference type="NCBI Taxonomy" id="945553"/>
    <lineage>
        <taxon>Eukaryota</taxon>
        <taxon>Fungi</taxon>
        <taxon>Dikarya</taxon>
        <taxon>Basidiomycota</taxon>
        <taxon>Agaricomycotina</taxon>
        <taxon>Agaricomycetes</taxon>
        <taxon>Agaricomycetidae</taxon>
        <taxon>Agaricales</taxon>
        <taxon>Agaricineae</taxon>
        <taxon>Strophariaceae</taxon>
        <taxon>Hypholoma</taxon>
    </lineage>
</organism>
<dbReference type="Gene3D" id="3.40.390.10">
    <property type="entry name" value="Collagenase (Catalytic Domain)"/>
    <property type="match status" value="1"/>
</dbReference>
<keyword evidence="4" id="KW-0862">Zinc</keyword>
<keyword evidence="6" id="KW-0812">Transmembrane</keyword>
<dbReference type="InterPro" id="IPR001762">
    <property type="entry name" value="Disintegrin_dom"/>
</dbReference>
<evidence type="ECO:0000313" key="10">
    <source>
        <dbReference type="EMBL" id="KJA25926.1"/>
    </source>
</evidence>
<dbReference type="Gene3D" id="4.10.70.10">
    <property type="entry name" value="Disintegrin domain"/>
    <property type="match status" value="1"/>
</dbReference>
<evidence type="ECO:0000313" key="11">
    <source>
        <dbReference type="Proteomes" id="UP000054270"/>
    </source>
</evidence>
<keyword evidence="1" id="KW-1015">Disulfide bond</keyword>
<gene>
    <name evidence="10" type="ORF">HYPSUDRAFT_181314</name>
</gene>
<dbReference type="InterPro" id="IPR036436">
    <property type="entry name" value="Disintegrin_dom_sf"/>
</dbReference>
<evidence type="ECO:0000256" key="5">
    <source>
        <dbReference type="SAM" id="MobiDB-lite"/>
    </source>
</evidence>
<dbReference type="InterPro" id="IPR051489">
    <property type="entry name" value="ADAM_Metalloproteinase"/>
</dbReference>
<dbReference type="Proteomes" id="UP000054270">
    <property type="component" value="Unassembled WGS sequence"/>
</dbReference>
<evidence type="ECO:0000259" key="8">
    <source>
        <dbReference type="PROSITE" id="PS50214"/>
    </source>
</evidence>
<accession>A0A0D2PBE9</accession>
<dbReference type="GO" id="GO:0005886">
    <property type="term" value="C:plasma membrane"/>
    <property type="evidence" value="ECO:0007669"/>
    <property type="project" value="TreeGrafter"/>
</dbReference>
<dbReference type="SUPFAM" id="SSF55486">
    <property type="entry name" value="Metalloproteases ('zincins'), catalytic domain"/>
    <property type="match status" value="1"/>
</dbReference>
<keyword evidence="11" id="KW-1185">Reference proteome</keyword>
<protein>
    <recommendedName>
        <fullName evidence="3">Disintegrin and metalloproteinase domain-containing protein B</fullName>
    </recommendedName>
</protein>
<dbReference type="OrthoDB" id="5951731at2759"/>
<evidence type="ECO:0000256" key="3">
    <source>
        <dbReference type="ARBA" id="ARBA00074021"/>
    </source>
</evidence>
<dbReference type="CDD" id="cd04271">
    <property type="entry name" value="ZnMc_ADAM_fungal"/>
    <property type="match status" value="1"/>
</dbReference>
<keyword evidence="7" id="KW-0732">Signal</keyword>
<feature type="region of interest" description="Disordered" evidence="5">
    <location>
        <begin position="804"/>
        <end position="840"/>
    </location>
</feature>
<dbReference type="PANTHER" id="PTHR45702">
    <property type="entry name" value="ADAM10/ADAM17 METALLOPEPTIDASE FAMILY MEMBER"/>
    <property type="match status" value="1"/>
</dbReference>
<dbReference type="AlphaFoldDB" id="A0A0D2PBE9"/>